<protein>
    <submittedName>
        <fullName evidence="1">Uncharacterized protein</fullName>
    </submittedName>
</protein>
<evidence type="ECO:0000313" key="1">
    <source>
        <dbReference type="EMBL" id="KAG9221443.1"/>
    </source>
</evidence>
<gene>
    <name evidence="1" type="ORF">CCMSSC00406_0008301</name>
</gene>
<accession>A0ACB7IV96</accession>
<name>A0ACB7IV96_PLECO</name>
<organism evidence="1 2">
    <name type="scientific">Pleurotus cornucopiae</name>
    <name type="common">Cornucopia mushroom</name>
    <dbReference type="NCBI Taxonomy" id="5321"/>
    <lineage>
        <taxon>Eukaryota</taxon>
        <taxon>Fungi</taxon>
        <taxon>Dikarya</taxon>
        <taxon>Basidiomycota</taxon>
        <taxon>Agaricomycotina</taxon>
        <taxon>Agaricomycetes</taxon>
        <taxon>Agaricomycetidae</taxon>
        <taxon>Agaricales</taxon>
        <taxon>Pleurotineae</taxon>
        <taxon>Pleurotaceae</taxon>
        <taxon>Pleurotus</taxon>
    </lineage>
</organism>
<proteinExistence type="predicted"/>
<reference evidence="1 2" key="1">
    <citation type="journal article" date="2021" name="Appl. Environ. Microbiol.">
        <title>Genetic linkage and physical mapping for an oyster mushroom Pleurotus cornucopiae and QTL analysis for the trait cap color.</title>
        <authorList>
            <person name="Zhang Y."/>
            <person name="Gao W."/>
            <person name="Sonnenberg A."/>
            <person name="Chen Q."/>
            <person name="Zhang J."/>
            <person name="Huang C."/>
        </authorList>
    </citation>
    <scope>NUCLEOTIDE SEQUENCE [LARGE SCALE GENOMIC DNA]</scope>
    <source>
        <strain evidence="1">CCMSSC00406</strain>
    </source>
</reference>
<dbReference type="EMBL" id="WQMT02000007">
    <property type="protein sequence ID" value="KAG9221443.1"/>
    <property type="molecule type" value="Genomic_DNA"/>
</dbReference>
<comment type="caution">
    <text evidence="1">The sequence shown here is derived from an EMBL/GenBank/DDBJ whole genome shotgun (WGS) entry which is preliminary data.</text>
</comment>
<keyword evidence="2" id="KW-1185">Reference proteome</keyword>
<sequence>MVSSFLSPAKAGKDSPMSLATLAEANRSLTSSVASLTDQVSSLTLMVESLLTLNSGLHRAPQSQSPTSTLVAPAVPPTEYDSDDEDRLSYITDPGEGVTTPPPVAEAEPAAIAPAAAPVAAPATVPAPTRGPPAGGPPGGQYHSLDVDPSLRWYLVTVGRAVGVFQGWENVAPLVLGARGAIFNRQPSQDVGLSRFNEARIAGLVRIV</sequence>
<evidence type="ECO:0000313" key="2">
    <source>
        <dbReference type="Proteomes" id="UP000824881"/>
    </source>
</evidence>
<dbReference type="Proteomes" id="UP000824881">
    <property type="component" value="Unassembled WGS sequence"/>
</dbReference>